<keyword evidence="4 11" id="KW-0808">Transferase</keyword>
<evidence type="ECO:0000256" key="2">
    <source>
        <dbReference type="ARBA" id="ARBA00012980"/>
    </source>
</evidence>
<dbReference type="FunFam" id="3.40.50.300:FF:000225">
    <property type="entry name" value="Thymidylate kinase"/>
    <property type="match status" value="1"/>
</dbReference>
<evidence type="ECO:0000313" key="15">
    <source>
        <dbReference type="EMBL" id="TQN33197.1"/>
    </source>
</evidence>
<dbReference type="SUPFAM" id="SSF103473">
    <property type="entry name" value="MFS general substrate transporter"/>
    <property type="match status" value="1"/>
</dbReference>
<evidence type="ECO:0000256" key="11">
    <source>
        <dbReference type="HAMAP-Rule" id="MF_00165"/>
    </source>
</evidence>
<evidence type="ECO:0000256" key="4">
    <source>
        <dbReference type="ARBA" id="ARBA00022679"/>
    </source>
</evidence>
<dbReference type="SUPFAM" id="SSF52540">
    <property type="entry name" value="P-loop containing nucleoside triphosphate hydrolases"/>
    <property type="match status" value="1"/>
</dbReference>
<evidence type="ECO:0000256" key="7">
    <source>
        <dbReference type="ARBA" id="ARBA00022777"/>
    </source>
</evidence>
<evidence type="ECO:0000256" key="8">
    <source>
        <dbReference type="ARBA" id="ARBA00022840"/>
    </source>
</evidence>
<feature type="transmembrane region" description="Helical" evidence="13">
    <location>
        <begin position="254"/>
        <end position="273"/>
    </location>
</feature>
<dbReference type="GO" id="GO:0004798">
    <property type="term" value="F:dTMP kinase activity"/>
    <property type="evidence" value="ECO:0007669"/>
    <property type="project" value="UniProtKB-UniRule"/>
</dbReference>
<keyword evidence="8 11" id="KW-0067">ATP-binding</keyword>
<dbReference type="GO" id="GO:0006233">
    <property type="term" value="P:dTDP biosynthetic process"/>
    <property type="evidence" value="ECO:0007669"/>
    <property type="project" value="InterPro"/>
</dbReference>
<dbReference type="GO" id="GO:0006227">
    <property type="term" value="P:dUDP biosynthetic process"/>
    <property type="evidence" value="ECO:0007669"/>
    <property type="project" value="TreeGrafter"/>
</dbReference>
<dbReference type="GO" id="GO:0005829">
    <property type="term" value="C:cytosol"/>
    <property type="evidence" value="ECO:0007669"/>
    <property type="project" value="TreeGrafter"/>
</dbReference>
<dbReference type="GO" id="GO:0006235">
    <property type="term" value="P:dTTP biosynthetic process"/>
    <property type="evidence" value="ECO:0007669"/>
    <property type="project" value="UniProtKB-UniRule"/>
</dbReference>
<dbReference type="Gene3D" id="3.40.50.300">
    <property type="entry name" value="P-loop containing nucleotide triphosphate hydrolases"/>
    <property type="match status" value="1"/>
</dbReference>
<dbReference type="GO" id="GO:0005524">
    <property type="term" value="F:ATP binding"/>
    <property type="evidence" value="ECO:0007669"/>
    <property type="project" value="UniProtKB-UniRule"/>
</dbReference>
<dbReference type="PANTHER" id="PTHR10344:SF4">
    <property type="entry name" value="UMP-CMP KINASE 2, MITOCHONDRIAL"/>
    <property type="match status" value="1"/>
</dbReference>
<feature type="transmembrane region" description="Helical" evidence="13">
    <location>
        <begin position="285"/>
        <end position="305"/>
    </location>
</feature>
<dbReference type="Gene3D" id="1.20.1250.20">
    <property type="entry name" value="MFS general substrate transporter like domains"/>
    <property type="match status" value="1"/>
</dbReference>
<dbReference type="EC" id="2.7.4.9" evidence="2 11"/>
<dbReference type="PROSITE" id="PS01331">
    <property type="entry name" value="THYMIDYLATE_KINASE"/>
    <property type="match status" value="1"/>
</dbReference>
<keyword evidence="13" id="KW-0812">Transmembrane</keyword>
<dbReference type="InterPro" id="IPR018094">
    <property type="entry name" value="Thymidylate_kinase"/>
</dbReference>
<evidence type="ECO:0000256" key="12">
    <source>
        <dbReference type="SAM" id="MobiDB-lite"/>
    </source>
</evidence>
<protein>
    <recommendedName>
        <fullName evidence="3 11">Thymidylate kinase</fullName>
        <ecNumber evidence="2 11">2.7.4.9</ecNumber>
    </recommendedName>
    <alternativeName>
        <fullName evidence="11">dTMP kinase</fullName>
    </alternativeName>
</protein>
<feature type="transmembrane region" description="Helical" evidence="13">
    <location>
        <begin position="414"/>
        <end position="437"/>
    </location>
</feature>
<evidence type="ECO:0000256" key="3">
    <source>
        <dbReference type="ARBA" id="ARBA00017144"/>
    </source>
</evidence>
<dbReference type="NCBIfam" id="TIGR00041">
    <property type="entry name" value="DTMP_kinase"/>
    <property type="match status" value="1"/>
</dbReference>
<name>A0A543NN27_9ACTN</name>
<dbReference type="RefSeq" id="WP_141924594.1">
    <property type="nucleotide sequence ID" value="NZ_VFQC01000001.1"/>
</dbReference>
<feature type="region of interest" description="Disordered" evidence="12">
    <location>
        <begin position="218"/>
        <end position="238"/>
    </location>
</feature>
<dbReference type="PANTHER" id="PTHR10344">
    <property type="entry name" value="THYMIDYLATE KINASE"/>
    <property type="match status" value="1"/>
</dbReference>
<proteinExistence type="inferred from homology"/>
<sequence>MSGSVPLAAPGGAVRDALEDRPFRRLWFSYSLSSLGGWLALLALLSLAFTLSQGHQPFSPEAAVAGVLGAKLAARLLLPALLRLATDRVDSRLVMAVADAVRVALFVSVPLVATVEWVLAVAFLSECAAVARAQATNSALAGLVADNRQDRARRFLHLTPHGTAPLAAAVFAVLAVAGWLLEGLFSPMADVALYANTVAFAAAGVLLWWVPSAARESQESREDEETTQQAEGTRPIPTLRERTRTAVVPAARRWLAWGMLAVFVPGGLLVGAGRVHVSHLGAGDAGFGVLVAAVTTGTALGVFGGSRLLRDVSRERLFGLAAGLAGASLIVVGLVGDMAVAAVFAALTGLGAGLAWSAGTVLLARQSDEEDHERVLDFLHPALRFVLVASAIVAPLLAWPVGDHQVRSGDVGYGLWGTGVVLAGAGLVAHVAAAVCYRRMTRGLQGSLRAEVATVLRGAPAAPPVSTEQLPGTFIVFEGGEGAGKSTQARQLSVWLRDEGFEVVSTREPGATKLGMRLRTLLLERGDTPMSPRAEALLYAADRANHVQSVILPALRRGAIVISDRYVDSTLAYQGAGRELSRAGMERINDWATEELVPHLTVLLDVPPEEGLARNSGEHDRIESESEEFHTQVRAGFRDLAARDPGRYLVLDARDGEAEIFREVRRRVRRILPDPVPRESEAVTGMMPIIDE</sequence>
<keyword evidence="13" id="KW-1133">Transmembrane helix</keyword>
<keyword evidence="5 11" id="KW-0545">Nucleotide biosynthesis</keyword>
<feature type="binding site" evidence="11">
    <location>
        <begin position="479"/>
        <end position="486"/>
    </location>
    <ligand>
        <name>ATP</name>
        <dbReference type="ChEBI" id="CHEBI:30616"/>
    </ligand>
</feature>
<reference evidence="15 16" key="1">
    <citation type="submission" date="2019-06" db="EMBL/GenBank/DDBJ databases">
        <title>Sequencing the genomes of 1000 actinobacteria strains.</title>
        <authorList>
            <person name="Klenk H.-P."/>
        </authorList>
    </citation>
    <scope>NUCLEOTIDE SEQUENCE [LARGE SCALE GENOMIC DNA]</scope>
    <source>
        <strain evidence="15 16">DSM 45015</strain>
    </source>
</reference>
<evidence type="ECO:0000256" key="5">
    <source>
        <dbReference type="ARBA" id="ARBA00022727"/>
    </source>
</evidence>
<dbReference type="InterPro" id="IPR039430">
    <property type="entry name" value="Thymidylate_kin-like_dom"/>
</dbReference>
<keyword evidence="16" id="KW-1185">Reference proteome</keyword>
<keyword evidence="13" id="KW-0472">Membrane</keyword>
<evidence type="ECO:0000256" key="13">
    <source>
        <dbReference type="SAM" id="Phobius"/>
    </source>
</evidence>
<dbReference type="HAMAP" id="MF_00165">
    <property type="entry name" value="Thymidylate_kinase"/>
    <property type="match status" value="1"/>
</dbReference>
<dbReference type="EMBL" id="VFQC01000001">
    <property type="protein sequence ID" value="TQN33197.1"/>
    <property type="molecule type" value="Genomic_DNA"/>
</dbReference>
<dbReference type="Proteomes" id="UP000317422">
    <property type="component" value="Unassembled WGS sequence"/>
</dbReference>
<comment type="catalytic activity">
    <reaction evidence="9 11">
        <text>dTMP + ATP = dTDP + ADP</text>
        <dbReference type="Rhea" id="RHEA:13517"/>
        <dbReference type="ChEBI" id="CHEBI:30616"/>
        <dbReference type="ChEBI" id="CHEBI:58369"/>
        <dbReference type="ChEBI" id="CHEBI:63528"/>
        <dbReference type="ChEBI" id="CHEBI:456216"/>
        <dbReference type="EC" id="2.7.4.9"/>
    </reaction>
</comment>
<organism evidence="15 16">
    <name type="scientific">Haloactinospora alba</name>
    <dbReference type="NCBI Taxonomy" id="405555"/>
    <lineage>
        <taxon>Bacteria</taxon>
        <taxon>Bacillati</taxon>
        <taxon>Actinomycetota</taxon>
        <taxon>Actinomycetes</taxon>
        <taxon>Streptosporangiales</taxon>
        <taxon>Nocardiopsidaceae</taxon>
        <taxon>Haloactinospora</taxon>
    </lineage>
</organism>
<feature type="transmembrane region" description="Helical" evidence="13">
    <location>
        <begin position="341"/>
        <end position="364"/>
    </location>
</feature>
<dbReference type="OrthoDB" id="9774907at2"/>
<feature type="transmembrane region" description="Helical" evidence="13">
    <location>
        <begin position="317"/>
        <end position="335"/>
    </location>
</feature>
<feature type="transmembrane region" description="Helical" evidence="13">
    <location>
        <begin position="385"/>
        <end position="402"/>
    </location>
</feature>
<feature type="domain" description="Thymidylate kinase-like" evidence="14">
    <location>
        <begin position="477"/>
        <end position="662"/>
    </location>
</feature>
<feature type="transmembrane region" description="Helical" evidence="13">
    <location>
        <begin position="193"/>
        <end position="211"/>
    </location>
</feature>
<dbReference type="InterPro" id="IPR036259">
    <property type="entry name" value="MFS_trans_sf"/>
</dbReference>
<evidence type="ECO:0000259" key="14">
    <source>
        <dbReference type="Pfam" id="PF02223"/>
    </source>
</evidence>
<evidence type="ECO:0000313" key="16">
    <source>
        <dbReference type="Proteomes" id="UP000317422"/>
    </source>
</evidence>
<feature type="transmembrane region" description="Helical" evidence="13">
    <location>
        <begin position="27"/>
        <end position="51"/>
    </location>
</feature>
<dbReference type="AlphaFoldDB" id="A0A543NN27"/>
<dbReference type="InterPro" id="IPR018095">
    <property type="entry name" value="Thymidylate_kin_CS"/>
</dbReference>
<dbReference type="CDD" id="cd01672">
    <property type="entry name" value="TMPK"/>
    <property type="match status" value="1"/>
</dbReference>
<comment type="similarity">
    <text evidence="1 11">Belongs to the thymidylate kinase family.</text>
</comment>
<keyword evidence="6 11" id="KW-0547">Nucleotide-binding</keyword>
<evidence type="ECO:0000256" key="6">
    <source>
        <dbReference type="ARBA" id="ARBA00022741"/>
    </source>
</evidence>
<dbReference type="InterPro" id="IPR027417">
    <property type="entry name" value="P-loop_NTPase"/>
</dbReference>
<feature type="transmembrane region" description="Helical" evidence="13">
    <location>
        <begin position="102"/>
        <end position="124"/>
    </location>
</feature>
<comment type="function">
    <text evidence="10 11">Phosphorylation of dTMP to form dTDP in both de novo and salvage pathways of dTTP synthesis.</text>
</comment>
<keyword evidence="7 11" id="KW-0418">Kinase</keyword>
<accession>A0A543NN27</accession>
<comment type="caution">
    <text evidence="15">The sequence shown here is derived from an EMBL/GenBank/DDBJ whole genome shotgun (WGS) entry which is preliminary data.</text>
</comment>
<evidence type="ECO:0000256" key="1">
    <source>
        <dbReference type="ARBA" id="ARBA00009776"/>
    </source>
</evidence>
<evidence type="ECO:0000256" key="10">
    <source>
        <dbReference type="ARBA" id="ARBA00057735"/>
    </source>
</evidence>
<feature type="transmembrane region" description="Helical" evidence="13">
    <location>
        <begin position="158"/>
        <end position="181"/>
    </location>
</feature>
<dbReference type="Pfam" id="PF02223">
    <property type="entry name" value="Thymidylate_kin"/>
    <property type="match status" value="1"/>
</dbReference>
<gene>
    <name evidence="11" type="primary">tmk</name>
    <name evidence="15" type="ORF">FHX37_3200</name>
</gene>
<evidence type="ECO:0000256" key="9">
    <source>
        <dbReference type="ARBA" id="ARBA00048743"/>
    </source>
</evidence>